<keyword evidence="4 8" id="KW-0540">Nuclease</keyword>
<comment type="caution">
    <text evidence="10">The sequence shown here is derived from an EMBL/GenBank/DDBJ whole genome shotgun (WGS) entry which is preliminary data.</text>
</comment>
<dbReference type="SMART" id="SM00955">
    <property type="entry name" value="RNB"/>
    <property type="match status" value="1"/>
</dbReference>
<dbReference type="Pfam" id="PF00773">
    <property type="entry name" value="RNB"/>
    <property type="match status" value="1"/>
</dbReference>
<evidence type="ECO:0000256" key="6">
    <source>
        <dbReference type="ARBA" id="ARBA00022839"/>
    </source>
</evidence>
<sequence length="731" mass="83246">MKQKLSMTNNSENDPFFDREAEKYDNPIPSREFILDILKQNNTPLSRKNIAKLIDVKGEDANEALRRRLRAMERDGQLLRNRKGAYGVVSKMNLVSGRVMGHPEGYGFLIPDEGGDDLFLSEREMRVVLHGDRALARITGTDRKGRKEGAIVEVVKRNNERIVGRLVQDAGIFYLIPNNRRISQDILIPPSDLSHAQVNQIVEAEITEQPNKHRSPLGRIVNVLGDHMAPGMEIDIALRAFELPYEWSPQAEEQANNLGDSIPEEAINGRLDLRDMPLVTIDGADARDFDDAVYAEKLESGNWRLWVAIADVSHYVLPNSPLDQDAQERGTSVYFPSQVIPMLPEALSNGLCSLNPEVDRLCMVCEMEIDQTGKTVSYDFHEAVMHSKARLTYDKVAAMLVDNDTALREQYQHVLPAIETMYDLYNVMLEARHERGAIDFEMTETQFLFDENRKIKSIEPRERNDAHRLIEEFMIAANVSAALFLLESELPVLYRIHETPSEEKLSGLRDFLGELGLFLGGGEEPEPRHYASLLATASKRPDGHLLQTVMLRSMKQAVYSPENIGHFGLALEAYAHFTSPIRRYPDLLVHRAIRHVLSQKKDKKWRYSYEDMAQLGEHCSMTSRRADEATRDVSDWLKCEYMRDRVGEVHDGVISGVTGFGLFVELSDIYIEGLVHVTSLKNDYYQFDPTGHRLTGERTRKVYRLGDTLKVKVVRVDLDEKKIDLELVETK</sequence>
<dbReference type="Proteomes" id="UP001501476">
    <property type="component" value="Unassembled WGS sequence"/>
</dbReference>
<evidence type="ECO:0000313" key="11">
    <source>
        <dbReference type="Proteomes" id="UP001501476"/>
    </source>
</evidence>
<comment type="catalytic activity">
    <reaction evidence="1 8">
        <text>Exonucleolytic cleavage in the 3'- to 5'-direction to yield nucleoside 5'-phosphates.</text>
        <dbReference type="EC" id="3.1.13.1"/>
    </reaction>
</comment>
<dbReference type="InterPro" id="IPR050180">
    <property type="entry name" value="RNR_Ribonuclease"/>
</dbReference>
<dbReference type="SUPFAM" id="SSF50249">
    <property type="entry name" value="Nucleic acid-binding proteins"/>
    <property type="match status" value="4"/>
</dbReference>
<dbReference type="InterPro" id="IPR003029">
    <property type="entry name" value="S1_domain"/>
</dbReference>
<evidence type="ECO:0000256" key="8">
    <source>
        <dbReference type="HAMAP-Rule" id="MF_01895"/>
    </source>
</evidence>
<keyword evidence="11" id="KW-1185">Reference proteome</keyword>
<dbReference type="Gene3D" id="2.40.50.140">
    <property type="entry name" value="Nucleic acid-binding proteins"/>
    <property type="match status" value="2"/>
</dbReference>
<name>A0ABP3DPR2_9GAMM</name>
<evidence type="ECO:0000256" key="4">
    <source>
        <dbReference type="ARBA" id="ARBA00022722"/>
    </source>
</evidence>
<dbReference type="PANTHER" id="PTHR23355:SF9">
    <property type="entry name" value="DIS3-LIKE EXONUCLEASE 2"/>
    <property type="match status" value="1"/>
</dbReference>
<dbReference type="Pfam" id="PF08461">
    <property type="entry name" value="WHD_RNase_R"/>
    <property type="match status" value="1"/>
</dbReference>
<comment type="function">
    <text evidence="8">3'-5' exoribonuclease that releases 5'-nucleoside monophosphates and is involved in maturation of structured RNAs.</text>
</comment>
<comment type="subcellular location">
    <subcellularLocation>
        <location evidence="2 8">Cytoplasm</location>
    </subcellularLocation>
</comment>
<evidence type="ECO:0000256" key="1">
    <source>
        <dbReference type="ARBA" id="ARBA00001849"/>
    </source>
</evidence>
<dbReference type="SMART" id="SM00357">
    <property type="entry name" value="CSP"/>
    <property type="match status" value="1"/>
</dbReference>
<dbReference type="InterPro" id="IPR001900">
    <property type="entry name" value="RNase_II/R"/>
</dbReference>
<dbReference type="CDD" id="cd04471">
    <property type="entry name" value="S1_RNase_R"/>
    <property type="match status" value="1"/>
</dbReference>
<comment type="similarity">
    <text evidence="8">Belongs to the RNR ribonuclease family. RNase R subfamily.</text>
</comment>
<dbReference type="InterPro" id="IPR011805">
    <property type="entry name" value="RNase_R"/>
</dbReference>
<evidence type="ECO:0000313" key="10">
    <source>
        <dbReference type="EMBL" id="GAA0235072.1"/>
    </source>
</evidence>
<dbReference type="Pfam" id="PF00575">
    <property type="entry name" value="S1"/>
    <property type="match status" value="1"/>
</dbReference>
<dbReference type="PROSITE" id="PS50126">
    <property type="entry name" value="S1"/>
    <property type="match status" value="1"/>
</dbReference>
<evidence type="ECO:0000256" key="7">
    <source>
        <dbReference type="ARBA" id="ARBA00022884"/>
    </source>
</evidence>
<keyword evidence="3 8" id="KW-0963">Cytoplasm</keyword>
<dbReference type="NCBIfam" id="TIGR02063">
    <property type="entry name" value="RNase_R"/>
    <property type="match status" value="1"/>
</dbReference>
<reference evidence="11" key="1">
    <citation type="journal article" date="2019" name="Int. J. Syst. Evol. Microbiol.">
        <title>The Global Catalogue of Microorganisms (GCM) 10K type strain sequencing project: providing services to taxonomists for standard genome sequencing and annotation.</title>
        <authorList>
            <consortium name="The Broad Institute Genomics Platform"/>
            <consortium name="The Broad Institute Genome Sequencing Center for Infectious Disease"/>
            <person name="Wu L."/>
            <person name="Ma J."/>
        </authorList>
    </citation>
    <scope>NUCLEOTIDE SEQUENCE [LARGE SCALE GENOMIC DNA]</scope>
    <source>
        <strain evidence="11">JCM 6886</strain>
    </source>
</reference>
<dbReference type="PROSITE" id="PS01175">
    <property type="entry name" value="RIBONUCLEASE_II"/>
    <property type="match status" value="1"/>
</dbReference>
<gene>
    <name evidence="8 10" type="primary">rnr</name>
    <name evidence="10" type="ORF">GCM10008964_28050</name>
</gene>
<feature type="domain" description="S1 motif" evidence="9">
    <location>
        <begin position="647"/>
        <end position="728"/>
    </location>
</feature>
<dbReference type="InterPro" id="IPR011129">
    <property type="entry name" value="CSD"/>
</dbReference>
<accession>A0ABP3DPR2</accession>
<dbReference type="NCBIfam" id="NF008648">
    <property type="entry name" value="PRK11642.1"/>
    <property type="match status" value="1"/>
</dbReference>
<dbReference type="HAMAP" id="MF_01895">
    <property type="entry name" value="RNase_R"/>
    <property type="match status" value="1"/>
</dbReference>
<organism evidence="10 11">
    <name type="scientific">Methylophaga marina</name>
    <dbReference type="NCBI Taxonomy" id="45495"/>
    <lineage>
        <taxon>Bacteria</taxon>
        <taxon>Pseudomonadati</taxon>
        <taxon>Pseudomonadota</taxon>
        <taxon>Gammaproteobacteria</taxon>
        <taxon>Thiotrichales</taxon>
        <taxon>Piscirickettsiaceae</taxon>
        <taxon>Methylophaga</taxon>
    </lineage>
</organism>
<evidence type="ECO:0000259" key="9">
    <source>
        <dbReference type="PROSITE" id="PS50126"/>
    </source>
</evidence>
<dbReference type="InterPro" id="IPR013668">
    <property type="entry name" value="RNase_R_HTH_12"/>
</dbReference>
<protein>
    <recommendedName>
        <fullName evidence="8">Ribonuclease R</fullName>
        <shortName evidence="8">RNase R</shortName>
        <ecNumber evidence="8">3.1.13.1</ecNumber>
    </recommendedName>
</protein>
<dbReference type="Pfam" id="PF17876">
    <property type="entry name" value="CSD2"/>
    <property type="match status" value="1"/>
</dbReference>
<keyword evidence="5 8" id="KW-0378">Hydrolase</keyword>
<proteinExistence type="inferred from homology"/>
<evidence type="ECO:0000256" key="5">
    <source>
        <dbReference type="ARBA" id="ARBA00022801"/>
    </source>
</evidence>
<dbReference type="Pfam" id="PF08206">
    <property type="entry name" value="OB_RNB"/>
    <property type="match status" value="1"/>
</dbReference>
<keyword evidence="7 8" id="KW-0694">RNA-binding</keyword>
<dbReference type="SMART" id="SM00316">
    <property type="entry name" value="S1"/>
    <property type="match status" value="1"/>
</dbReference>
<dbReference type="InterPro" id="IPR012340">
    <property type="entry name" value="NA-bd_OB-fold"/>
</dbReference>
<evidence type="ECO:0000256" key="2">
    <source>
        <dbReference type="ARBA" id="ARBA00004496"/>
    </source>
</evidence>
<dbReference type="InterPro" id="IPR022966">
    <property type="entry name" value="RNase_II/R_CS"/>
</dbReference>
<dbReference type="PANTHER" id="PTHR23355">
    <property type="entry name" value="RIBONUCLEASE"/>
    <property type="match status" value="1"/>
</dbReference>
<dbReference type="InterPro" id="IPR040476">
    <property type="entry name" value="CSD2"/>
</dbReference>
<keyword evidence="6 8" id="KW-0269">Exonuclease</keyword>
<dbReference type="EMBL" id="BAAADG010000018">
    <property type="protein sequence ID" value="GAA0235072.1"/>
    <property type="molecule type" value="Genomic_DNA"/>
</dbReference>
<dbReference type="NCBIfam" id="TIGR00358">
    <property type="entry name" value="3_prime_RNase"/>
    <property type="match status" value="1"/>
</dbReference>
<dbReference type="InterPro" id="IPR013223">
    <property type="entry name" value="RNase_B_OB_dom"/>
</dbReference>
<dbReference type="EC" id="3.1.13.1" evidence="8"/>
<evidence type="ECO:0000256" key="3">
    <source>
        <dbReference type="ARBA" id="ARBA00022490"/>
    </source>
</evidence>
<dbReference type="InterPro" id="IPR004476">
    <property type="entry name" value="RNase_II/RNase_R"/>
</dbReference>